<feature type="transmembrane region" description="Helical" evidence="1">
    <location>
        <begin position="46"/>
        <end position="69"/>
    </location>
</feature>
<accession>A0AAV8TTH3</accession>
<comment type="caution">
    <text evidence="2">The sequence shown here is derived from an EMBL/GenBank/DDBJ whole genome shotgun (WGS) entry which is preliminary data.</text>
</comment>
<dbReference type="Proteomes" id="UP001159364">
    <property type="component" value="Linkage Group LG03"/>
</dbReference>
<evidence type="ECO:0000313" key="2">
    <source>
        <dbReference type="EMBL" id="KAJ8770053.1"/>
    </source>
</evidence>
<protein>
    <recommendedName>
        <fullName evidence="4">Transmembrane protein</fullName>
    </recommendedName>
</protein>
<evidence type="ECO:0008006" key="4">
    <source>
        <dbReference type="Google" id="ProtNLM"/>
    </source>
</evidence>
<proteinExistence type="predicted"/>
<dbReference type="EMBL" id="JAIWQS010000003">
    <property type="protein sequence ID" value="KAJ8770053.1"/>
    <property type="molecule type" value="Genomic_DNA"/>
</dbReference>
<keyword evidence="1" id="KW-0472">Membrane</keyword>
<keyword evidence="1" id="KW-0812">Transmembrane</keyword>
<reference evidence="2 3" key="1">
    <citation type="submission" date="2021-09" db="EMBL/GenBank/DDBJ databases">
        <title>Genomic insights and catalytic innovation underlie evolution of tropane alkaloids biosynthesis.</title>
        <authorList>
            <person name="Wang Y.-J."/>
            <person name="Tian T."/>
            <person name="Huang J.-P."/>
            <person name="Huang S.-X."/>
        </authorList>
    </citation>
    <scope>NUCLEOTIDE SEQUENCE [LARGE SCALE GENOMIC DNA]</scope>
    <source>
        <strain evidence="2">KIB-2018</strain>
        <tissue evidence="2">Leaf</tissue>
    </source>
</reference>
<keyword evidence="3" id="KW-1185">Reference proteome</keyword>
<sequence length="78" mass="8935">MRGPVGRWTCEDSFINKIKPSPIVSLCFNRSFRVQALALREGEGNYFVLLFFLSLDLLGLLCFICAKFLPHFSKAFPF</sequence>
<dbReference type="AlphaFoldDB" id="A0AAV8TTH3"/>
<name>A0AAV8TTH3_9ROSI</name>
<gene>
    <name evidence="2" type="ORF">K2173_010041</name>
</gene>
<evidence type="ECO:0000313" key="3">
    <source>
        <dbReference type="Proteomes" id="UP001159364"/>
    </source>
</evidence>
<keyword evidence="1" id="KW-1133">Transmembrane helix</keyword>
<evidence type="ECO:0000256" key="1">
    <source>
        <dbReference type="SAM" id="Phobius"/>
    </source>
</evidence>
<organism evidence="2 3">
    <name type="scientific">Erythroxylum novogranatense</name>
    <dbReference type="NCBI Taxonomy" id="1862640"/>
    <lineage>
        <taxon>Eukaryota</taxon>
        <taxon>Viridiplantae</taxon>
        <taxon>Streptophyta</taxon>
        <taxon>Embryophyta</taxon>
        <taxon>Tracheophyta</taxon>
        <taxon>Spermatophyta</taxon>
        <taxon>Magnoliopsida</taxon>
        <taxon>eudicotyledons</taxon>
        <taxon>Gunneridae</taxon>
        <taxon>Pentapetalae</taxon>
        <taxon>rosids</taxon>
        <taxon>fabids</taxon>
        <taxon>Malpighiales</taxon>
        <taxon>Erythroxylaceae</taxon>
        <taxon>Erythroxylum</taxon>
    </lineage>
</organism>